<gene>
    <name evidence="6" type="primary">rsmH</name>
    <name evidence="8" type="ORF">J2851_005134</name>
</gene>
<evidence type="ECO:0000313" key="8">
    <source>
        <dbReference type="EMBL" id="MBP2295329.1"/>
    </source>
</evidence>
<dbReference type="Gene3D" id="1.10.150.170">
    <property type="entry name" value="Putative methyltransferase TM0872, insert domain"/>
    <property type="match status" value="1"/>
</dbReference>
<feature type="binding site" evidence="6">
    <location>
        <position position="109"/>
    </location>
    <ligand>
        <name>S-adenosyl-L-methionine</name>
        <dbReference type="ChEBI" id="CHEBI:59789"/>
    </ligand>
</feature>
<evidence type="ECO:0000256" key="3">
    <source>
        <dbReference type="ARBA" id="ARBA00022603"/>
    </source>
</evidence>
<comment type="caution">
    <text evidence="8">The sequence shown here is derived from an EMBL/GenBank/DDBJ whole genome shotgun (WGS) entry which is preliminary data.</text>
</comment>
<evidence type="ECO:0000256" key="7">
    <source>
        <dbReference type="SAM" id="MobiDB-lite"/>
    </source>
</evidence>
<dbReference type="GO" id="GO:0032259">
    <property type="term" value="P:methylation"/>
    <property type="evidence" value="ECO:0007669"/>
    <property type="project" value="UniProtKB-KW"/>
</dbReference>
<evidence type="ECO:0000256" key="5">
    <source>
        <dbReference type="ARBA" id="ARBA00022691"/>
    </source>
</evidence>
<keyword evidence="6" id="KW-0963">Cytoplasm</keyword>
<name>A0ABS4SRZ2_9PROT</name>
<accession>A0ABS4SRZ2</accession>
<feature type="binding site" evidence="6">
    <location>
        <begin position="36"/>
        <end position="38"/>
    </location>
    <ligand>
        <name>S-adenosyl-L-methionine</name>
        <dbReference type="ChEBI" id="CHEBI:59789"/>
    </ligand>
</feature>
<keyword evidence="9" id="KW-1185">Reference proteome</keyword>
<evidence type="ECO:0000313" key="9">
    <source>
        <dbReference type="Proteomes" id="UP000781958"/>
    </source>
</evidence>
<feature type="binding site" evidence="6">
    <location>
        <position position="81"/>
    </location>
    <ligand>
        <name>S-adenosyl-L-methionine</name>
        <dbReference type="ChEBI" id="CHEBI:59789"/>
    </ligand>
</feature>
<protein>
    <recommendedName>
        <fullName evidence="6">Ribosomal RNA small subunit methyltransferase H</fullName>
        <ecNumber evidence="6">2.1.1.199</ecNumber>
    </recommendedName>
    <alternativeName>
        <fullName evidence="6">16S rRNA m(4)C1402 methyltransferase</fullName>
    </alternativeName>
    <alternativeName>
        <fullName evidence="6">rRNA (cytosine-N(4)-)-methyltransferase RsmH</fullName>
    </alternativeName>
</protein>
<dbReference type="PANTHER" id="PTHR11265:SF0">
    <property type="entry name" value="12S RRNA N4-METHYLCYTIDINE METHYLTRANSFERASE"/>
    <property type="match status" value="1"/>
</dbReference>
<sequence>MTAPDARHISVLLNEVVDALSPRDGGVYVDGTFGVGGYSRALLESADCRVWGIDRDPAAIARGRQLALAYPGRLEVIEGRFGDMDALLAERGVESVDGVALDVGVSSPQIDEPERGFSFRFDGPLDMRMGRDGPTAADVVNTADEGELADIVYHYGEERMARRVARAIVAARKSAPIERTRQLAEIVRSVVPKGKGDAIDPATRTFQALRIHVNDELGELRRGLAAAESLLKPGGRLAVVSFHSLEDREVKTFLKERSSPPPSPSRHAPSLAADARSPSFRLLSRKPILPTEAESHSNPRARSARLRAAERTTAPAFPAPGKEAA</sequence>
<proteinExistence type="inferred from homology"/>
<dbReference type="InterPro" id="IPR002903">
    <property type="entry name" value="RsmH"/>
</dbReference>
<comment type="similarity">
    <text evidence="1 6">Belongs to the methyltransferase superfamily. RsmH family.</text>
</comment>
<dbReference type="RefSeq" id="WP_209769783.1">
    <property type="nucleotide sequence ID" value="NZ_JAGINP010000021.1"/>
</dbReference>
<dbReference type="Pfam" id="PF01795">
    <property type="entry name" value="Methyltransf_5"/>
    <property type="match status" value="1"/>
</dbReference>
<feature type="binding site" evidence="6">
    <location>
        <position position="54"/>
    </location>
    <ligand>
        <name>S-adenosyl-L-methionine</name>
        <dbReference type="ChEBI" id="CHEBI:59789"/>
    </ligand>
</feature>
<dbReference type="Gene3D" id="3.40.50.150">
    <property type="entry name" value="Vaccinia Virus protein VP39"/>
    <property type="match status" value="1"/>
</dbReference>
<comment type="subcellular location">
    <subcellularLocation>
        <location evidence="6">Cytoplasm</location>
    </subcellularLocation>
</comment>
<evidence type="ECO:0000256" key="6">
    <source>
        <dbReference type="HAMAP-Rule" id="MF_01007"/>
    </source>
</evidence>
<keyword evidence="4 6" id="KW-0808">Transferase</keyword>
<dbReference type="SUPFAM" id="SSF53335">
    <property type="entry name" value="S-adenosyl-L-methionine-dependent methyltransferases"/>
    <property type="match status" value="1"/>
</dbReference>
<dbReference type="CDD" id="cd02440">
    <property type="entry name" value="AdoMet_MTases"/>
    <property type="match status" value="1"/>
</dbReference>
<dbReference type="InterPro" id="IPR023397">
    <property type="entry name" value="SAM-dep_MeTrfase_MraW_recog"/>
</dbReference>
<dbReference type="EMBL" id="JAGINP010000021">
    <property type="protein sequence ID" value="MBP2295329.1"/>
    <property type="molecule type" value="Genomic_DNA"/>
</dbReference>
<dbReference type="HAMAP" id="MF_01007">
    <property type="entry name" value="16SrRNA_methyltr_H"/>
    <property type="match status" value="1"/>
</dbReference>
<evidence type="ECO:0000256" key="2">
    <source>
        <dbReference type="ARBA" id="ARBA00022552"/>
    </source>
</evidence>
<feature type="region of interest" description="Disordered" evidence="7">
    <location>
        <begin position="253"/>
        <end position="325"/>
    </location>
</feature>
<keyword evidence="2 6" id="KW-0698">rRNA processing</keyword>
<evidence type="ECO:0000256" key="4">
    <source>
        <dbReference type="ARBA" id="ARBA00022679"/>
    </source>
</evidence>
<dbReference type="EC" id="2.1.1.199" evidence="6"/>
<reference evidence="8 9" key="1">
    <citation type="submission" date="2021-03" db="EMBL/GenBank/DDBJ databases">
        <title>Genomic Encyclopedia of Type Strains, Phase III (KMG-III): the genomes of soil and plant-associated and newly described type strains.</title>
        <authorList>
            <person name="Whitman W."/>
        </authorList>
    </citation>
    <scope>NUCLEOTIDE SEQUENCE [LARGE SCALE GENOMIC DNA]</scope>
    <source>
        <strain evidence="8 9">IMMIB AFH-6</strain>
    </source>
</reference>
<feature type="binding site" evidence="6">
    <location>
        <position position="102"/>
    </location>
    <ligand>
        <name>S-adenosyl-L-methionine</name>
        <dbReference type="ChEBI" id="CHEBI:59789"/>
    </ligand>
</feature>
<dbReference type="PANTHER" id="PTHR11265">
    <property type="entry name" value="S-ADENOSYL-METHYLTRANSFERASE MRAW"/>
    <property type="match status" value="1"/>
</dbReference>
<organism evidence="8 9">
    <name type="scientific">Azospirillum rugosum</name>
    <dbReference type="NCBI Taxonomy" id="416170"/>
    <lineage>
        <taxon>Bacteria</taxon>
        <taxon>Pseudomonadati</taxon>
        <taxon>Pseudomonadota</taxon>
        <taxon>Alphaproteobacteria</taxon>
        <taxon>Rhodospirillales</taxon>
        <taxon>Azospirillaceae</taxon>
        <taxon>Azospirillum</taxon>
    </lineage>
</organism>
<dbReference type="SUPFAM" id="SSF81799">
    <property type="entry name" value="Putative methyltransferase TM0872, insert domain"/>
    <property type="match status" value="1"/>
</dbReference>
<dbReference type="NCBIfam" id="TIGR00006">
    <property type="entry name" value="16S rRNA (cytosine(1402)-N(4))-methyltransferase RsmH"/>
    <property type="match status" value="1"/>
</dbReference>
<comment type="catalytic activity">
    <reaction evidence="6">
        <text>cytidine(1402) in 16S rRNA + S-adenosyl-L-methionine = N(4)-methylcytidine(1402) in 16S rRNA + S-adenosyl-L-homocysteine + H(+)</text>
        <dbReference type="Rhea" id="RHEA:42928"/>
        <dbReference type="Rhea" id="RHEA-COMP:10286"/>
        <dbReference type="Rhea" id="RHEA-COMP:10287"/>
        <dbReference type="ChEBI" id="CHEBI:15378"/>
        <dbReference type="ChEBI" id="CHEBI:57856"/>
        <dbReference type="ChEBI" id="CHEBI:59789"/>
        <dbReference type="ChEBI" id="CHEBI:74506"/>
        <dbReference type="ChEBI" id="CHEBI:82748"/>
        <dbReference type="EC" id="2.1.1.199"/>
    </reaction>
</comment>
<dbReference type="GO" id="GO:0008168">
    <property type="term" value="F:methyltransferase activity"/>
    <property type="evidence" value="ECO:0007669"/>
    <property type="project" value="UniProtKB-KW"/>
</dbReference>
<dbReference type="InterPro" id="IPR029063">
    <property type="entry name" value="SAM-dependent_MTases_sf"/>
</dbReference>
<comment type="function">
    <text evidence="6">Specifically methylates the N4 position of cytidine in position 1402 (C1402) of 16S rRNA.</text>
</comment>
<evidence type="ECO:0000256" key="1">
    <source>
        <dbReference type="ARBA" id="ARBA00010396"/>
    </source>
</evidence>
<dbReference type="PIRSF" id="PIRSF004486">
    <property type="entry name" value="MraW"/>
    <property type="match status" value="1"/>
</dbReference>
<keyword evidence="5 6" id="KW-0949">S-adenosyl-L-methionine</keyword>
<dbReference type="Proteomes" id="UP000781958">
    <property type="component" value="Unassembled WGS sequence"/>
</dbReference>
<keyword evidence="3 6" id="KW-0489">Methyltransferase</keyword>